<evidence type="ECO:0000259" key="1">
    <source>
        <dbReference type="PROSITE" id="PS50035"/>
    </source>
</evidence>
<feature type="domain" description="PLD phosphodiesterase" evidence="1">
    <location>
        <begin position="417"/>
        <end position="444"/>
    </location>
</feature>
<evidence type="ECO:0000313" key="2">
    <source>
        <dbReference type="EMBL" id="KAL0484117.1"/>
    </source>
</evidence>
<accession>A0AAW2Z632</accession>
<proteinExistence type="predicted"/>
<dbReference type="CDD" id="cd09110">
    <property type="entry name" value="PLDc_CLS_1"/>
    <property type="match status" value="1"/>
</dbReference>
<dbReference type="PROSITE" id="PS50035">
    <property type="entry name" value="PLD"/>
    <property type="match status" value="2"/>
</dbReference>
<name>A0AAW2Z632_9EUKA</name>
<dbReference type="Proteomes" id="UP001431209">
    <property type="component" value="Unassembled WGS sequence"/>
</dbReference>
<comment type="caution">
    <text evidence="2">The sequence shown here is derived from an EMBL/GenBank/DDBJ whole genome shotgun (WGS) entry which is preliminary data.</text>
</comment>
<dbReference type="EMBL" id="JAOPGA020001024">
    <property type="protein sequence ID" value="KAL0484117.1"/>
    <property type="molecule type" value="Genomic_DNA"/>
</dbReference>
<dbReference type="PANTHER" id="PTHR21248:SF22">
    <property type="entry name" value="PHOSPHOLIPASE D"/>
    <property type="match status" value="1"/>
</dbReference>
<dbReference type="SMART" id="SM00155">
    <property type="entry name" value="PLDc"/>
    <property type="match status" value="2"/>
</dbReference>
<dbReference type="CDD" id="cd09159">
    <property type="entry name" value="PLDc_ybhO_like_2"/>
    <property type="match status" value="1"/>
</dbReference>
<sequence>MSVSWKWLRKSHRMRSFIYKYKDRFGKGSVDKLFSDWHKFIEFGGTLNNTIHVYHNGEKMFHDFWKAIDEAKQSVHVETYTISPDQTGTITINKLIEAAKRGCSVKLIKDGFGSNAMKPEHVQPLIDAGAEVYTFNEKSLRYINFLSRERISTPWHRDHRKCAVIDNKIGFCGGMNIEDKYSLKGHYETVIQQIKADERAKTIQIGPSSVETLSISSEDYNYEWFYDPVAGIQDPVLREKFSVLKTAFRDTHCRITGPSVAYLADSFFGTIEEVTAEKTSPLKSLARYIKATREVFTKKNESILDKKQEEEEDEEEDKFVENGVYMMVLASSPRHGRRQLVKAIQWMTDYSKKNIYIVTPYFLPPKQLVECILSAKDRGCEVHIITCGLSDVKPMRLGCIGLYGKFLKRGVHIYEYNKQTLHAKYMTSDGKFSLLGSFNMDRMSMLSNRELGLGVIDEATAKGLELQFVEDLKHSTELTYDTWQKRPLYLKIVGWVLYKMMRLLGP</sequence>
<protein>
    <submittedName>
        <fullName evidence="2">Cardiolipin synthase YwiE</fullName>
    </submittedName>
</protein>
<dbReference type="SUPFAM" id="SSF56024">
    <property type="entry name" value="Phospholipase D/nuclease"/>
    <property type="match status" value="2"/>
</dbReference>
<dbReference type="AlphaFoldDB" id="A0AAW2Z632"/>
<gene>
    <name evidence="2" type="ORF">AKO1_004931</name>
</gene>
<dbReference type="PANTHER" id="PTHR21248">
    <property type="entry name" value="CARDIOLIPIN SYNTHASE"/>
    <property type="match status" value="1"/>
</dbReference>
<dbReference type="Gene3D" id="3.30.870.10">
    <property type="entry name" value="Endonuclease Chain A"/>
    <property type="match status" value="2"/>
</dbReference>
<organism evidence="2 3">
    <name type="scientific">Acrasis kona</name>
    <dbReference type="NCBI Taxonomy" id="1008807"/>
    <lineage>
        <taxon>Eukaryota</taxon>
        <taxon>Discoba</taxon>
        <taxon>Heterolobosea</taxon>
        <taxon>Tetramitia</taxon>
        <taxon>Eutetramitia</taxon>
        <taxon>Acrasidae</taxon>
        <taxon>Acrasis</taxon>
    </lineage>
</organism>
<dbReference type="InterPro" id="IPR025202">
    <property type="entry name" value="PLD-like_dom"/>
</dbReference>
<reference evidence="2 3" key="1">
    <citation type="submission" date="2024-03" db="EMBL/GenBank/DDBJ databases">
        <title>The Acrasis kona genome and developmental transcriptomes reveal deep origins of eukaryotic multicellular pathways.</title>
        <authorList>
            <person name="Sheikh S."/>
            <person name="Fu C.-J."/>
            <person name="Brown M.W."/>
            <person name="Baldauf S.L."/>
        </authorList>
    </citation>
    <scope>NUCLEOTIDE SEQUENCE [LARGE SCALE GENOMIC DNA]</scope>
    <source>
        <strain evidence="2 3">ATCC MYA-3509</strain>
    </source>
</reference>
<dbReference type="Pfam" id="PF13091">
    <property type="entry name" value="PLDc_2"/>
    <property type="match status" value="2"/>
</dbReference>
<dbReference type="GO" id="GO:0032049">
    <property type="term" value="P:cardiolipin biosynthetic process"/>
    <property type="evidence" value="ECO:0007669"/>
    <property type="project" value="UniProtKB-ARBA"/>
</dbReference>
<dbReference type="GO" id="GO:0030572">
    <property type="term" value="F:phosphatidyltransferase activity"/>
    <property type="evidence" value="ECO:0007669"/>
    <property type="project" value="UniProtKB-ARBA"/>
</dbReference>
<keyword evidence="3" id="KW-1185">Reference proteome</keyword>
<evidence type="ECO:0000313" key="3">
    <source>
        <dbReference type="Proteomes" id="UP001431209"/>
    </source>
</evidence>
<feature type="domain" description="PLD phosphodiesterase" evidence="1">
    <location>
        <begin position="159"/>
        <end position="181"/>
    </location>
</feature>
<dbReference type="InterPro" id="IPR001736">
    <property type="entry name" value="PLipase_D/transphosphatidylase"/>
</dbReference>